<organism evidence="1 2">
    <name type="scientific">Thelephora ganbajun</name>
    <name type="common">Ganba fungus</name>
    <dbReference type="NCBI Taxonomy" id="370292"/>
    <lineage>
        <taxon>Eukaryota</taxon>
        <taxon>Fungi</taxon>
        <taxon>Dikarya</taxon>
        <taxon>Basidiomycota</taxon>
        <taxon>Agaricomycotina</taxon>
        <taxon>Agaricomycetes</taxon>
        <taxon>Thelephorales</taxon>
        <taxon>Thelephoraceae</taxon>
        <taxon>Thelephora</taxon>
    </lineage>
</organism>
<proteinExistence type="predicted"/>
<reference evidence="1" key="2">
    <citation type="journal article" date="2020" name="Nat. Commun.">
        <title>Large-scale genome sequencing of mycorrhizal fungi provides insights into the early evolution of symbiotic traits.</title>
        <authorList>
            <person name="Miyauchi S."/>
            <person name="Kiss E."/>
            <person name="Kuo A."/>
            <person name="Drula E."/>
            <person name="Kohler A."/>
            <person name="Sanchez-Garcia M."/>
            <person name="Morin E."/>
            <person name="Andreopoulos B."/>
            <person name="Barry K.W."/>
            <person name="Bonito G."/>
            <person name="Buee M."/>
            <person name="Carver A."/>
            <person name="Chen C."/>
            <person name="Cichocki N."/>
            <person name="Clum A."/>
            <person name="Culley D."/>
            <person name="Crous P.W."/>
            <person name="Fauchery L."/>
            <person name="Girlanda M."/>
            <person name="Hayes R.D."/>
            <person name="Keri Z."/>
            <person name="LaButti K."/>
            <person name="Lipzen A."/>
            <person name="Lombard V."/>
            <person name="Magnuson J."/>
            <person name="Maillard F."/>
            <person name="Murat C."/>
            <person name="Nolan M."/>
            <person name="Ohm R.A."/>
            <person name="Pangilinan J."/>
            <person name="Pereira M.F."/>
            <person name="Perotto S."/>
            <person name="Peter M."/>
            <person name="Pfister S."/>
            <person name="Riley R."/>
            <person name="Sitrit Y."/>
            <person name="Stielow J.B."/>
            <person name="Szollosi G."/>
            <person name="Zifcakova L."/>
            <person name="Stursova M."/>
            <person name="Spatafora J.W."/>
            <person name="Tedersoo L."/>
            <person name="Vaario L.M."/>
            <person name="Yamada A."/>
            <person name="Yan M."/>
            <person name="Wang P."/>
            <person name="Xu J."/>
            <person name="Bruns T."/>
            <person name="Baldrian P."/>
            <person name="Vilgalys R."/>
            <person name="Dunand C."/>
            <person name="Henrissat B."/>
            <person name="Grigoriev I.V."/>
            <person name="Hibbett D."/>
            <person name="Nagy L.G."/>
            <person name="Martin F.M."/>
        </authorList>
    </citation>
    <scope>NUCLEOTIDE SEQUENCE</scope>
    <source>
        <strain evidence="1">P2</strain>
    </source>
</reference>
<gene>
    <name evidence="1" type="ORF">BDM02DRAFT_3136549</name>
</gene>
<name>A0ACB6ZT70_THEGA</name>
<comment type="caution">
    <text evidence="1">The sequence shown here is derived from an EMBL/GenBank/DDBJ whole genome shotgun (WGS) entry which is preliminary data.</text>
</comment>
<keyword evidence="2" id="KW-1185">Reference proteome</keyword>
<accession>A0ACB6ZT70</accession>
<dbReference type="EMBL" id="MU117967">
    <property type="protein sequence ID" value="KAF9652663.1"/>
    <property type="molecule type" value="Genomic_DNA"/>
</dbReference>
<evidence type="ECO:0000313" key="1">
    <source>
        <dbReference type="EMBL" id="KAF9652663.1"/>
    </source>
</evidence>
<dbReference type="Proteomes" id="UP000886501">
    <property type="component" value="Unassembled WGS sequence"/>
</dbReference>
<reference evidence="1" key="1">
    <citation type="submission" date="2019-10" db="EMBL/GenBank/DDBJ databases">
        <authorList>
            <consortium name="DOE Joint Genome Institute"/>
            <person name="Kuo A."/>
            <person name="Miyauchi S."/>
            <person name="Kiss E."/>
            <person name="Drula E."/>
            <person name="Kohler A."/>
            <person name="Sanchez-Garcia M."/>
            <person name="Andreopoulos B."/>
            <person name="Barry K.W."/>
            <person name="Bonito G."/>
            <person name="Buee M."/>
            <person name="Carver A."/>
            <person name="Chen C."/>
            <person name="Cichocki N."/>
            <person name="Clum A."/>
            <person name="Culley D."/>
            <person name="Crous P.W."/>
            <person name="Fauchery L."/>
            <person name="Girlanda M."/>
            <person name="Hayes R."/>
            <person name="Keri Z."/>
            <person name="Labutti K."/>
            <person name="Lipzen A."/>
            <person name="Lombard V."/>
            <person name="Magnuson J."/>
            <person name="Maillard F."/>
            <person name="Morin E."/>
            <person name="Murat C."/>
            <person name="Nolan M."/>
            <person name="Ohm R."/>
            <person name="Pangilinan J."/>
            <person name="Pereira M."/>
            <person name="Perotto S."/>
            <person name="Peter M."/>
            <person name="Riley R."/>
            <person name="Sitrit Y."/>
            <person name="Stielow B."/>
            <person name="Szollosi G."/>
            <person name="Zifcakova L."/>
            <person name="Stursova M."/>
            <person name="Spatafora J.W."/>
            <person name="Tedersoo L."/>
            <person name="Vaario L.-M."/>
            <person name="Yamada A."/>
            <person name="Yan M."/>
            <person name="Wang P."/>
            <person name="Xu J."/>
            <person name="Bruns T."/>
            <person name="Baldrian P."/>
            <person name="Vilgalys R."/>
            <person name="Henrissat B."/>
            <person name="Grigoriev I.V."/>
            <person name="Hibbett D."/>
            <person name="Nagy L.G."/>
            <person name="Martin F.M."/>
        </authorList>
    </citation>
    <scope>NUCLEOTIDE SEQUENCE</scope>
    <source>
        <strain evidence="1">P2</strain>
    </source>
</reference>
<protein>
    <submittedName>
        <fullName evidence="1">Uncharacterized protein</fullName>
    </submittedName>
</protein>
<evidence type="ECO:0000313" key="2">
    <source>
        <dbReference type="Proteomes" id="UP000886501"/>
    </source>
</evidence>
<sequence length="345" mass="39655">MLPSPILSRRNRTVYSHPRRSALRNLLGVLLTRSRVTNLGLVFLSSVTATSLLLNLFHYLDNTAASANSLGTDTLAYQLSDENDDSQNVIRESWTESMDHLIIVPGHAIWKGVDPEKRTQDSEWILEPFQKGVGKTRVFWEHIVAGTELALEDERSLLVFSGGQTRPGSTYTEAQSYFRLALATKVLPSAYSSTRLFRRATTEDYALDSYQNLIFSIARFHEVTGRYPTWITIVGYAMKKRRFEELHGRAIRWPEGKLEYIGIDGDQKHVMDEAKKGEFTNAYLPYKKDAYGCHSILASKRIARNPFFRFHPYWASAKELRELLEWCPDDSGWDLVYRGRLPWDH</sequence>